<dbReference type="Proteomes" id="UP000011087">
    <property type="component" value="Unassembled WGS sequence"/>
</dbReference>
<dbReference type="OrthoDB" id="546632at2759"/>
<keyword evidence="2" id="KW-0378">Hydrolase</keyword>
<evidence type="ECO:0000256" key="2">
    <source>
        <dbReference type="ARBA" id="ARBA00022801"/>
    </source>
</evidence>
<feature type="binding site" evidence="5">
    <location>
        <position position="74"/>
    </location>
    <ligand>
        <name>Zn(2+)</name>
        <dbReference type="ChEBI" id="CHEBI:29105"/>
        <label>1</label>
    </ligand>
</feature>
<feature type="active site" description="Proton donor" evidence="3">
    <location>
        <position position="33"/>
    </location>
</feature>
<dbReference type="AlphaFoldDB" id="L1K3B0"/>
<dbReference type="SUPFAM" id="SSF109604">
    <property type="entry name" value="HD-domain/PDEase-like"/>
    <property type="match status" value="1"/>
</dbReference>
<sequence>MKHNLIEEFHLDQVKFVNFLRTIESGHSDNPYHNATHVADVVQSMHCLLVKGGVGKFVGKLEILAGLLASCIHDFEHRGFNNDFLVKTQDDWAIDSNDKSPNESHHLSSSFRILRQPECNFLHQMPQAQQAHLRKLVIDMVMATDMGEHMAIVSKLKSDLQKRLENPDDDIGSDPPDALKTLILQGAIKVADIGHLYADHEVHIQWSERLEEEMWRQGDVEKQREMKAERADQERWISFLMDREKPGVTKSQPGFVDFVVRPLFDTWCACFPESKVLLERIDRNYEYWKSKEKEHHDNKA</sequence>
<gene>
    <name evidence="7" type="ORF">GUITHDRAFT_91437</name>
</gene>
<feature type="binding site" evidence="4">
    <location>
        <position position="192"/>
    </location>
    <ligand>
        <name>AMP</name>
        <dbReference type="ChEBI" id="CHEBI:456215"/>
    </ligand>
</feature>
<evidence type="ECO:0000313" key="9">
    <source>
        <dbReference type="Proteomes" id="UP000011087"/>
    </source>
</evidence>
<reference evidence="7 9" key="1">
    <citation type="journal article" date="2012" name="Nature">
        <title>Algal genomes reveal evolutionary mosaicism and the fate of nucleomorphs.</title>
        <authorList>
            <consortium name="DOE Joint Genome Institute"/>
            <person name="Curtis B.A."/>
            <person name="Tanifuji G."/>
            <person name="Burki F."/>
            <person name="Gruber A."/>
            <person name="Irimia M."/>
            <person name="Maruyama S."/>
            <person name="Arias M.C."/>
            <person name="Ball S.G."/>
            <person name="Gile G.H."/>
            <person name="Hirakawa Y."/>
            <person name="Hopkins J.F."/>
            <person name="Kuo A."/>
            <person name="Rensing S.A."/>
            <person name="Schmutz J."/>
            <person name="Symeonidi A."/>
            <person name="Elias M."/>
            <person name="Eveleigh R.J."/>
            <person name="Herman E.K."/>
            <person name="Klute M.J."/>
            <person name="Nakayama T."/>
            <person name="Obornik M."/>
            <person name="Reyes-Prieto A."/>
            <person name="Armbrust E.V."/>
            <person name="Aves S.J."/>
            <person name="Beiko R.G."/>
            <person name="Coutinho P."/>
            <person name="Dacks J.B."/>
            <person name="Durnford D.G."/>
            <person name="Fast N.M."/>
            <person name="Green B.R."/>
            <person name="Grisdale C.J."/>
            <person name="Hempel F."/>
            <person name="Henrissat B."/>
            <person name="Hoppner M.P."/>
            <person name="Ishida K."/>
            <person name="Kim E."/>
            <person name="Koreny L."/>
            <person name="Kroth P.G."/>
            <person name="Liu Y."/>
            <person name="Malik S.B."/>
            <person name="Maier U.G."/>
            <person name="McRose D."/>
            <person name="Mock T."/>
            <person name="Neilson J.A."/>
            <person name="Onodera N.T."/>
            <person name="Poole A.M."/>
            <person name="Pritham E.J."/>
            <person name="Richards T.A."/>
            <person name="Rocap G."/>
            <person name="Roy S.W."/>
            <person name="Sarai C."/>
            <person name="Schaack S."/>
            <person name="Shirato S."/>
            <person name="Slamovits C.H."/>
            <person name="Spencer D.F."/>
            <person name="Suzuki S."/>
            <person name="Worden A.Z."/>
            <person name="Zauner S."/>
            <person name="Barry K."/>
            <person name="Bell C."/>
            <person name="Bharti A.K."/>
            <person name="Crow J.A."/>
            <person name="Grimwood J."/>
            <person name="Kramer R."/>
            <person name="Lindquist E."/>
            <person name="Lucas S."/>
            <person name="Salamov A."/>
            <person name="McFadden G.I."/>
            <person name="Lane C.E."/>
            <person name="Keeling P.J."/>
            <person name="Gray M.W."/>
            <person name="Grigoriev I.V."/>
            <person name="Archibald J.M."/>
        </authorList>
    </citation>
    <scope>NUCLEOTIDE SEQUENCE</scope>
    <source>
        <strain evidence="7 9">CCMP2712</strain>
    </source>
</reference>
<dbReference type="RefSeq" id="XP_005841823.1">
    <property type="nucleotide sequence ID" value="XM_005841766.1"/>
</dbReference>
<reference evidence="9" key="2">
    <citation type="submission" date="2012-11" db="EMBL/GenBank/DDBJ databases">
        <authorList>
            <person name="Kuo A."/>
            <person name="Curtis B.A."/>
            <person name="Tanifuji G."/>
            <person name="Burki F."/>
            <person name="Gruber A."/>
            <person name="Irimia M."/>
            <person name="Maruyama S."/>
            <person name="Arias M.C."/>
            <person name="Ball S.G."/>
            <person name="Gile G.H."/>
            <person name="Hirakawa Y."/>
            <person name="Hopkins J.F."/>
            <person name="Rensing S.A."/>
            <person name="Schmutz J."/>
            <person name="Symeonidi A."/>
            <person name="Elias M."/>
            <person name="Eveleigh R.J."/>
            <person name="Herman E.K."/>
            <person name="Klute M.J."/>
            <person name="Nakayama T."/>
            <person name="Obornik M."/>
            <person name="Reyes-Prieto A."/>
            <person name="Armbrust E.V."/>
            <person name="Aves S.J."/>
            <person name="Beiko R.G."/>
            <person name="Coutinho P."/>
            <person name="Dacks J.B."/>
            <person name="Durnford D.G."/>
            <person name="Fast N.M."/>
            <person name="Green B.R."/>
            <person name="Grisdale C."/>
            <person name="Hempe F."/>
            <person name="Henrissat B."/>
            <person name="Hoppner M.P."/>
            <person name="Ishida K.-I."/>
            <person name="Kim E."/>
            <person name="Koreny L."/>
            <person name="Kroth P.G."/>
            <person name="Liu Y."/>
            <person name="Malik S.-B."/>
            <person name="Maier U.G."/>
            <person name="McRose D."/>
            <person name="Mock T."/>
            <person name="Neilson J.A."/>
            <person name="Onodera N.T."/>
            <person name="Poole A.M."/>
            <person name="Pritham E.J."/>
            <person name="Richards T.A."/>
            <person name="Rocap G."/>
            <person name="Roy S.W."/>
            <person name="Sarai C."/>
            <person name="Schaack S."/>
            <person name="Shirato S."/>
            <person name="Slamovits C.H."/>
            <person name="Spencer D.F."/>
            <person name="Suzuki S."/>
            <person name="Worden A.Z."/>
            <person name="Zauner S."/>
            <person name="Barry K."/>
            <person name="Bell C."/>
            <person name="Bharti A.K."/>
            <person name="Crow J.A."/>
            <person name="Grimwood J."/>
            <person name="Kramer R."/>
            <person name="Lindquist E."/>
            <person name="Lucas S."/>
            <person name="Salamov A."/>
            <person name="McFadden G.I."/>
            <person name="Lane C.E."/>
            <person name="Keeling P.J."/>
            <person name="Gray M.W."/>
            <person name="Grigoriev I.V."/>
            <person name="Archibald J.M."/>
        </authorList>
    </citation>
    <scope>NUCLEOTIDE SEQUENCE</scope>
    <source>
        <strain evidence="9">CCMP2712</strain>
    </source>
</reference>
<dbReference type="PROSITE" id="PS00126">
    <property type="entry name" value="PDEASE_I_1"/>
    <property type="match status" value="1"/>
</dbReference>
<dbReference type="CDD" id="cd00077">
    <property type="entry name" value="HDc"/>
    <property type="match status" value="1"/>
</dbReference>
<name>L1K3B0_GUITC</name>
<dbReference type="PRINTS" id="PR00387">
    <property type="entry name" value="PDIESTERASE1"/>
</dbReference>
<dbReference type="Gene3D" id="1.10.1300.10">
    <property type="entry name" value="3'5'-cyclic nucleotide phosphodiesterase, catalytic domain"/>
    <property type="match status" value="1"/>
</dbReference>
<accession>L1K3B0</accession>
<keyword evidence="9" id="KW-1185">Reference proteome</keyword>
<dbReference type="EMBL" id="JH992966">
    <property type="protein sequence ID" value="EKX54843.1"/>
    <property type="molecule type" value="Genomic_DNA"/>
</dbReference>
<dbReference type="HOGENOM" id="CLU_005940_6_2_1"/>
<dbReference type="Pfam" id="PF00233">
    <property type="entry name" value="PDEase_I"/>
    <property type="match status" value="1"/>
</dbReference>
<evidence type="ECO:0000313" key="7">
    <source>
        <dbReference type="EMBL" id="EKX54843.1"/>
    </source>
</evidence>
<dbReference type="InterPro" id="IPR023088">
    <property type="entry name" value="PDEase"/>
</dbReference>
<dbReference type="PROSITE" id="PS51845">
    <property type="entry name" value="PDEASE_I_2"/>
    <property type="match status" value="1"/>
</dbReference>
<feature type="binding site" evidence="4">
    <location>
        <position position="74"/>
    </location>
    <ligand>
        <name>AMP</name>
        <dbReference type="ChEBI" id="CHEBI:456215"/>
    </ligand>
</feature>
<dbReference type="GeneID" id="17311439"/>
<keyword evidence="1 5" id="KW-0479">Metal-binding</keyword>
<dbReference type="EnsemblProtists" id="EKX54843">
    <property type="protein sequence ID" value="EKX54843"/>
    <property type="gene ID" value="GUITHDRAFT_91437"/>
</dbReference>
<evidence type="ECO:0000259" key="6">
    <source>
        <dbReference type="PROSITE" id="PS51845"/>
    </source>
</evidence>
<dbReference type="PANTHER" id="PTHR11347">
    <property type="entry name" value="CYCLIC NUCLEOTIDE PHOSPHODIESTERASE"/>
    <property type="match status" value="1"/>
</dbReference>
<evidence type="ECO:0000313" key="8">
    <source>
        <dbReference type="EnsemblProtists" id="EKX54843"/>
    </source>
</evidence>
<dbReference type="OMA" id="ETNEDRW"/>
<evidence type="ECO:0000256" key="1">
    <source>
        <dbReference type="ARBA" id="ARBA00022723"/>
    </source>
</evidence>
<dbReference type="InterPro" id="IPR036971">
    <property type="entry name" value="PDEase_catalytic_dom_sf"/>
</dbReference>
<feature type="binding site" evidence="5">
    <location>
        <position position="192"/>
    </location>
    <ligand>
        <name>Zn(2+)</name>
        <dbReference type="ChEBI" id="CHEBI:29105"/>
        <label>1</label>
    </ligand>
</feature>
<feature type="domain" description="PDEase" evidence="6">
    <location>
        <begin position="1"/>
        <end position="295"/>
    </location>
</feature>
<dbReference type="STRING" id="905079.L1K3B0"/>
<dbReference type="eggNOG" id="KOG3689">
    <property type="taxonomic scope" value="Eukaryota"/>
</dbReference>
<feature type="binding site" evidence="4">
    <location>
        <begin position="33"/>
        <end position="37"/>
    </location>
    <ligand>
        <name>AMP</name>
        <dbReference type="ChEBI" id="CHEBI:456215"/>
    </ligand>
</feature>
<dbReference type="GO" id="GO:0046872">
    <property type="term" value="F:metal ion binding"/>
    <property type="evidence" value="ECO:0007669"/>
    <property type="project" value="UniProtKB-KW"/>
</dbReference>
<feature type="binding site" evidence="5">
    <location>
        <position position="37"/>
    </location>
    <ligand>
        <name>Zn(2+)</name>
        <dbReference type="ChEBI" id="CHEBI:29105"/>
        <label>1</label>
    </ligand>
</feature>
<dbReference type="InterPro" id="IPR023174">
    <property type="entry name" value="PDEase_CS"/>
</dbReference>
<dbReference type="GO" id="GO:0004114">
    <property type="term" value="F:3',5'-cyclic-nucleotide phosphodiesterase activity"/>
    <property type="evidence" value="ECO:0007669"/>
    <property type="project" value="InterPro"/>
</dbReference>
<proteinExistence type="predicted"/>
<dbReference type="PaxDb" id="55529-EKX54843"/>
<dbReference type="InterPro" id="IPR003607">
    <property type="entry name" value="HD/PDEase_dom"/>
</dbReference>
<evidence type="ECO:0000256" key="4">
    <source>
        <dbReference type="PIRSR" id="PIRSR623088-2"/>
    </source>
</evidence>
<reference evidence="8" key="3">
    <citation type="submission" date="2015-06" db="UniProtKB">
        <authorList>
            <consortium name="EnsemblProtists"/>
        </authorList>
    </citation>
    <scope>IDENTIFICATION</scope>
</reference>
<evidence type="ECO:0000256" key="3">
    <source>
        <dbReference type="PIRSR" id="PIRSR623088-1"/>
    </source>
</evidence>
<feature type="binding site" evidence="5">
    <location>
        <position position="74"/>
    </location>
    <ligand>
        <name>Zn(2+)</name>
        <dbReference type="ChEBI" id="CHEBI:29105"/>
        <label>2</label>
    </ligand>
</feature>
<dbReference type="KEGG" id="gtt:GUITHDRAFT_91437"/>
<protein>
    <recommendedName>
        <fullName evidence="6">PDEase domain-containing protein</fullName>
    </recommendedName>
</protein>
<dbReference type="InterPro" id="IPR002073">
    <property type="entry name" value="PDEase_catalytic_dom"/>
</dbReference>
<feature type="binding site" evidence="5">
    <location>
        <position position="73"/>
    </location>
    <ligand>
        <name>Zn(2+)</name>
        <dbReference type="ChEBI" id="CHEBI:29105"/>
        <label>1</label>
    </ligand>
</feature>
<dbReference type="GO" id="GO:0007165">
    <property type="term" value="P:signal transduction"/>
    <property type="evidence" value="ECO:0007669"/>
    <property type="project" value="InterPro"/>
</dbReference>
<organism evidence="7">
    <name type="scientific">Guillardia theta (strain CCMP2712)</name>
    <name type="common">Cryptophyte</name>
    <dbReference type="NCBI Taxonomy" id="905079"/>
    <lineage>
        <taxon>Eukaryota</taxon>
        <taxon>Cryptophyceae</taxon>
        <taxon>Pyrenomonadales</taxon>
        <taxon>Geminigeraceae</taxon>
        <taxon>Guillardia</taxon>
    </lineage>
</organism>
<feature type="binding site" evidence="4">
    <location>
        <position position="252"/>
    </location>
    <ligand>
        <name>AMP</name>
        <dbReference type="ChEBI" id="CHEBI:456215"/>
    </ligand>
</feature>
<evidence type="ECO:0000256" key="5">
    <source>
        <dbReference type="PIRSR" id="PIRSR623088-3"/>
    </source>
</evidence>